<sequence length="98" mass="11039">MLFAVSYQFRPNTTEDTHKRVLTLFTNWQPPATYAFKAHYTCADGSGGLALVETDSAMAALEVHNTWAPFFEFKVVPVVETEKAVQIGLSNIKWRESI</sequence>
<reference evidence="1 2" key="1">
    <citation type="submission" date="2021-01" db="EMBL/GenBank/DDBJ databases">
        <title>Draft Genome Sequence and Polyhydroxyalkanoate Biosynthetic Potential of Jeongeupia naejangsanensis Type Strain DSM 24253.</title>
        <authorList>
            <person name="Turrini P."/>
            <person name="Artuso I."/>
            <person name="Lugli G.A."/>
            <person name="Frangipani E."/>
            <person name="Ventura M."/>
            <person name="Visca P."/>
        </authorList>
    </citation>
    <scope>NUCLEOTIDE SEQUENCE [LARGE SCALE GENOMIC DNA]</scope>
    <source>
        <strain evidence="1 2">DSM 24253</strain>
    </source>
</reference>
<dbReference type="Proteomes" id="UP000809431">
    <property type="component" value="Unassembled WGS sequence"/>
</dbReference>
<comment type="caution">
    <text evidence="1">The sequence shown here is derived from an EMBL/GenBank/DDBJ whole genome shotgun (WGS) entry which is preliminary data.</text>
</comment>
<evidence type="ECO:0000313" key="1">
    <source>
        <dbReference type="EMBL" id="MBM3114782.1"/>
    </source>
</evidence>
<dbReference type="Pfam" id="PF11746">
    <property type="entry name" value="DUF3303"/>
    <property type="match status" value="1"/>
</dbReference>
<dbReference type="EMBL" id="JAESND010000001">
    <property type="protein sequence ID" value="MBM3114782.1"/>
    <property type="molecule type" value="Genomic_DNA"/>
</dbReference>
<accession>A0ABS2BGP3</accession>
<keyword evidence="2" id="KW-1185">Reference proteome</keyword>
<gene>
    <name evidence="1" type="ORF">JMJ54_02970</name>
</gene>
<name>A0ABS2BGP3_9NEIS</name>
<dbReference type="InterPro" id="IPR021734">
    <property type="entry name" value="DUF3303"/>
</dbReference>
<dbReference type="RefSeq" id="WP_203536447.1">
    <property type="nucleotide sequence ID" value="NZ_JAESND010000001.1"/>
</dbReference>
<evidence type="ECO:0000313" key="2">
    <source>
        <dbReference type="Proteomes" id="UP000809431"/>
    </source>
</evidence>
<organism evidence="1 2">
    <name type="scientific">Jeongeupia naejangsanensis</name>
    <dbReference type="NCBI Taxonomy" id="613195"/>
    <lineage>
        <taxon>Bacteria</taxon>
        <taxon>Pseudomonadati</taxon>
        <taxon>Pseudomonadota</taxon>
        <taxon>Betaproteobacteria</taxon>
        <taxon>Neisseriales</taxon>
        <taxon>Chitinibacteraceae</taxon>
        <taxon>Jeongeupia</taxon>
    </lineage>
</organism>
<protein>
    <submittedName>
        <fullName evidence="1">DUF3303 family protein</fullName>
    </submittedName>
</protein>
<proteinExistence type="predicted"/>